<feature type="compositionally biased region" description="Basic and acidic residues" evidence="1">
    <location>
        <begin position="1"/>
        <end position="10"/>
    </location>
</feature>
<feature type="domain" description="RNA helicase aquarius N-terminal" evidence="2">
    <location>
        <begin position="62"/>
        <end position="142"/>
    </location>
</feature>
<feature type="non-terminal residue" evidence="3">
    <location>
        <position position="142"/>
    </location>
</feature>
<dbReference type="Pfam" id="PF16399">
    <property type="entry name" value="Aquarius_N_1st"/>
    <property type="match status" value="1"/>
</dbReference>
<proteinExistence type="predicted"/>
<feature type="region of interest" description="Disordered" evidence="1">
    <location>
        <begin position="1"/>
        <end position="28"/>
    </location>
</feature>
<reference evidence="3 4" key="1">
    <citation type="submission" date="2020-02" db="EMBL/GenBank/DDBJ databases">
        <title>Draft genome sequence of Haematococcus lacustris strain NIES-144.</title>
        <authorList>
            <person name="Morimoto D."/>
            <person name="Nakagawa S."/>
            <person name="Yoshida T."/>
            <person name="Sawayama S."/>
        </authorList>
    </citation>
    <scope>NUCLEOTIDE SEQUENCE [LARGE SCALE GENOMIC DNA]</scope>
    <source>
        <strain evidence="3 4">NIES-144</strain>
    </source>
</reference>
<protein>
    <submittedName>
        <fullName evidence="3">Intron-binding protein aquarius</fullName>
    </submittedName>
</protein>
<dbReference type="AlphaFoldDB" id="A0A699Z0I0"/>
<evidence type="ECO:0000313" key="4">
    <source>
        <dbReference type="Proteomes" id="UP000485058"/>
    </source>
</evidence>
<dbReference type="EMBL" id="BLLF01000831">
    <property type="protein sequence ID" value="GFH15300.1"/>
    <property type="molecule type" value="Genomic_DNA"/>
</dbReference>
<name>A0A699Z0I0_HAELA</name>
<feature type="non-terminal residue" evidence="3">
    <location>
        <position position="1"/>
    </location>
</feature>
<accession>A0A699Z0I0</accession>
<evidence type="ECO:0000313" key="3">
    <source>
        <dbReference type="EMBL" id="GFH15300.1"/>
    </source>
</evidence>
<gene>
    <name evidence="3" type="ORF">HaLaN_11502</name>
</gene>
<evidence type="ECO:0000256" key="1">
    <source>
        <dbReference type="SAM" id="MobiDB-lite"/>
    </source>
</evidence>
<evidence type="ECO:0000259" key="2">
    <source>
        <dbReference type="Pfam" id="PF16399"/>
    </source>
</evidence>
<sequence length="142" mass="15366">MLEVTDRPEQPGEGALPPSKKLRPSSLEDVVVRSEDAAQHGGVGIKSAGYTLTMREIKSDKLTSTAAANWSTAARQAQPPPAFDPSLVQSIYLTELGGGSEQPAALKRVMLLEVSQYLENYLWPHFEAGAASFEHVMSIILM</sequence>
<organism evidence="3 4">
    <name type="scientific">Haematococcus lacustris</name>
    <name type="common">Green alga</name>
    <name type="synonym">Haematococcus pluvialis</name>
    <dbReference type="NCBI Taxonomy" id="44745"/>
    <lineage>
        <taxon>Eukaryota</taxon>
        <taxon>Viridiplantae</taxon>
        <taxon>Chlorophyta</taxon>
        <taxon>core chlorophytes</taxon>
        <taxon>Chlorophyceae</taxon>
        <taxon>CS clade</taxon>
        <taxon>Chlamydomonadales</taxon>
        <taxon>Haematococcaceae</taxon>
        <taxon>Haematococcus</taxon>
    </lineage>
</organism>
<keyword evidence="4" id="KW-1185">Reference proteome</keyword>
<dbReference type="Proteomes" id="UP000485058">
    <property type="component" value="Unassembled WGS sequence"/>
</dbReference>
<dbReference type="InterPro" id="IPR032174">
    <property type="entry name" value="Aquarius_N"/>
</dbReference>
<comment type="caution">
    <text evidence="3">The sequence shown here is derived from an EMBL/GenBank/DDBJ whole genome shotgun (WGS) entry which is preliminary data.</text>
</comment>